<reference evidence="1 2" key="1">
    <citation type="journal article" date="2006" name="Science">
        <title>Phytophthora genome sequences uncover evolutionary origins and mechanisms of pathogenesis.</title>
        <authorList>
            <person name="Tyler B.M."/>
            <person name="Tripathy S."/>
            <person name="Zhang X."/>
            <person name="Dehal P."/>
            <person name="Jiang R.H."/>
            <person name="Aerts A."/>
            <person name="Arredondo F.D."/>
            <person name="Baxter L."/>
            <person name="Bensasson D."/>
            <person name="Beynon J.L."/>
            <person name="Chapman J."/>
            <person name="Damasceno C.M."/>
            <person name="Dorrance A.E."/>
            <person name="Dou D."/>
            <person name="Dickerman A.W."/>
            <person name="Dubchak I.L."/>
            <person name="Garbelotto M."/>
            <person name="Gijzen M."/>
            <person name="Gordon S.G."/>
            <person name="Govers F."/>
            <person name="Grunwald N.J."/>
            <person name="Huang W."/>
            <person name="Ivors K.L."/>
            <person name="Jones R.W."/>
            <person name="Kamoun S."/>
            <person name="Krampis K."/>
            <person name="Lamour K.H."/>
            <person name="Lee M.K."/>
            <person name="McDonald W.H."/>
            <person name="Medina M."/>
            <person name="Meijer H.J."/>
            <person name="Nordberg E.K."/>
            <person name="Maclean D.J."/>
            <person name="Ospina-Giraldo M.D."/>
            <person name="Morris P.F."/>
            <person name="Phuntumart V."/>
            <person name="Putnam N.H."/>
            <person name="Rash S."/>
            <person name="Rose J.K."/>
            <person name="Sakihama Y."/>
            <person name="Salamov A.A."/>
            <person name="Savidor A."/>
            <person name="Scheuring C.F."/>
            <person name="Smith B.M."/>
            <person name="Sobral B.W."/>
            <person name="Terry A."/>
            <person name="Torto-Alalibo T.A."/>
            <person name="Win J."/>
            <person name="Xu Z."/>
            <person name="Zhang H."/>
            <person name="Grigoriev I.V."/>
            <person name="Rokhsar D.S."/>
            <person name="Boore J.L."/>
        </authorList>
    </citation>
    <scope>NUCLEOTIDE SEQUENCE [LARGE SCALE GENOMIC DNA]</scope>
    <source>
        <strain evidence="1 2">P6497</strain>
    </source>
</reference>
<evidence type="ECO:0000313" key="2">
    <source>
        <dbReference type="Proteomes" id="UP000002640"/>
    </source>
</evidence>
<dbReference type="AlphaFoldDB" id="G5AGQ1"/>
<keyword evidence="2" id="KW-1185">Reference proteome</keyword>
<organism evidence="1 2">
    <name type="scientific">Phytophthora sojae (strain P6497)</name>
    <name type="common">Soybean stem and root rot agent</name>
    <name type="synonym">Phytophthora megasperma f. sp. glycines</name>
    <dbReference type="NCBI Taxonomy" id="1094619"/>
    <lineage>
        <taxon>Eukaryota</taxon>
        <taxon>Sar</taxon>
        <taxon>Stramenopiles</taxon>
        <taxon>Oomycota</taxon>
        <taxon>Peronosporomycetes</taxon>
        <taxon>Peronosporales</taxon>
        <taxon>Peronosporaceae</taxon>
        <taxon>Phytophthora</taxon>
    </lineage>
</organism>
<dbReference type="RefSeq" id="XP_009539252.1">
    <property type="nucleotide sequence ID" value="XM_009540957.1"/>
</dbReference>
<gene>
    <name evidence="1" type="ORF">PHYSODRAFT_534388</name>
</gene>
<protein>
    <submittedName>
        <fullName evidence="1">Uncharacterized protein</fullName>
    </submittedName>
</protein>
<evidence type="ECO:0000313" key="1">
    <source>
        <dbReference type="EMBL" id="EGZ05331.1"/>
    </source>
</evidence>
<dbReference type="Proteomes" id="UP000002640">
    <property type="component" value="Unassembled WGS sequence"/>
</dbReference>
<sequence>MLLAPITANKSLLIKLISYRPELKPNTALMIFRNRDSYLETLYCRIFKDTSPIYLNISVSNAFGSSFTKQRTSSVKLSAIDTDTGICSLVKTVFSPC</sequence>
<proteinExistence type="predicted"/>
<dbReference type="GeneID" id="20661995"/>
<dbReference type="InParanoid" id="G5AGQ1"/>
<dbReference type="KEGG" id="psoj:PHYSODRAFT_534388"/>
<name>G5AGQ1_PHYSP</name>
<dbReference type="EMBL" id="JH159167">
    <property type="protein sequence ID" value="EGZ05331.1"/>
    <property type="molecule type" value="Genomic_DNA"/>
</dbReference>
<accession>G5AGQ1</accession>